<feature type="transmembrane region" description="Helical" evidence="5">
    <location>
        <begin position="219"/>
        <end position="240"/>
    </location>
</feature>
<evidence type="ECO:0000256" key="3">
    <source>
        <dbReference type="ARBA" id="ARBA00022989"/>
    </source>
</evidence>
<reference evidence="7" key="2">
    <citation type="submission" date="2020-09" db="EMBL/GenBank/DDBJ databases">
        <authorList>
            <person name="Sun Q."/>
            <person name="Ohkuma M."/>
        </authorList>
    </citation>
    <scope>NUCLEOTIDE SEQUENCE</scope>
    <source>
        <strain evidence="7">JCM 12580</strain>
    </source>
</reference>
<dbReference type="GO" id="GO:0016020">
    <property type="term" value="C:membrane"/>
    <property type="evidence" value="ECO:0007669"/>
    <property type="project" value="UniProtKB-SubCell"/>
</dbReference>
<dbReference type="GO" id="GO:0140359">
    <property type="term" value="F:ABC-type transporter activity"/>
    <property type="evidence" value="ECO:0007669"/>
    <property type="project" value="InterPro"/>
</dbReference>
<feature type="domain" description="ABC-2 type transporter transmembrane" evidence="6">
    <location>
        <begin position="14"/>
        <end position="196"/>
    </location>
</feature>
<evidence type="ECO:0000256" key="4">
    <source>
        <dbReference type="ARBA" id="ARBA00023136"/>
    </source>
</evidence>
<evidence type="ECO:0000259" key="6">
    <source>
        <dbReference type="Pfam" id="PF01061"/>
    </source>
</evidence>
<gene>
    <name evidence="7" type="ORF">GCM10007063_32450</name>
</gene>
<evidence type="ECO:0000256" key="5">
    <source>
        <dbReference type="SAM" id="Phobius"/>
    </source>
</evidence>
<comment type="caution">
    <text evidence="7">The sequence shown here is derived from an EMBL/GenBank/DDBJ whole genome shotgun (WGS) entry which is preliminary data.</text>
</comment>
<accession>A0A917Q2H8</accession>
<dbReference type="RefSeq" id="WP_188634158.1">
    <property type="nucleotide sequence ID" value="NZ_BMNQ01000074.1"/>
</dbReference>
<organism evidence="7 8">
    <name type="scientific">Lentibacillus kapialis</name>
    <dbReference type="NCBI Taxonomy" id="340214"/>
    <lineage>
        <taxon>Bacteria</taxon>
        <taxon>Bacillati</taxon>
        <taxon>Bacillota</taxon>
        <taxon>Bacilli</taxon>
        <taxon>Bacillales</taxon>
        <taxon>Bacillaceae</taxon>
        <taxon>Lentibacillus</taxon>
    </lineage>
</organism>
<feature type="transmembrane region" description="Helical" evidence="5">
    <location>
        <begin position="93"/>
        <end position="124"/>
    </location>
</feature>
<dbReference type="EMBL" id="BMNQ01000074">
    <property type="protein sequence ID" value="GGK07415.1"/>
    <property type="molecule type" value="Genomic_DNA"/>
</dbReference>
<feature type="transmembrane region" description="Helical" evidence="5">
    <location>
        <begin position="20"/>
        <end position="38"/>
    </location>
</feature>
<dbReference type="Proteomes" id="UP000658382">
    <property type="component" value="Unassembled WGS sequence"/>
</dbReference>
<proteinExistence type="predicted"/>
<keyword evidence="4 5" id="KW-0472">Membrane</keyword>
<dbReference type="Pfam" id="PF01061">
    <property type="entry name" value="ABC2_membrane"/>
    <property type="match status" value="1"/>
</dbReference>
<sequence length="251" mass="28472">MNMLLEYTKLFSKIAFRNKIGTIITLILPIILMFISNSKWLDESPSSHELLSVIAMWWGYIISMSVINGVAVNQIELREQGFLKQFKFISNSIIPIFIGNVISQFIFTFVSLIIFCSVVVIAFGGSLAELTLVSCLTLIIITLPLSLYLSWVPSLPIKQETISSLVTLIIFPLLFLTTIFFNSESFLSYLLLLNPVELTQQLSKILLNQLFNYNLNVEFPIVSIFLLLALYIVIGVYFLPRIKIATIKTRS</sequence>
<keyword evidence="3 5" id="KW-1133">Transmembrane helix</keyword>
<feature type="transmembrane region" description="Helical" evidence="5">
    <location>
        <begin position="161"/>
        <end position="181"/>
    </location>
</feature>
<comment type="subcellular location">
    <subcellularLocation>
        <location evidence="1">Membrane</location>
        <topology evidence="1">Multi-pass membrane protein</topology>
    </subcellularLocation>
</comment>
<dbReference type="InterPro" id="IPR013525">
    <property type="entry name" value="ABC2_TM"/>
</dbReference>
<keyword evidence="2 5" id="KW-0812">Transmembrane</keyword>
<protein>
    <recommendedName>
        <fullName evidence="6">ABC-2 type transporter transmembrane domain-containing protein</fullName>
    </recommendedName>
</protein>
<feature type="transmembrane region" description="Helical" evidence="5">
    <location>
        <begin position="50"/>
        <end position="72"/>
    </location>
</feature>
<evidence type="ECO:0000313" key="7">
    <source>
        <dbReference type="EMBL" id="GGK07415.1"/>
    </source>
</evidence>
<keyword evidence="8" id="KW-1185">Reference proteome</keyword>
<feature type="transmembrane region" description="Helical" evidence="5">
    <location>
        <begin position="130"/>
        <end position="149"/>
    </location>
</feature>
<dbReference type="AlphaFoldDB" id="A0A917Q2H8"/>
<reference evidence="7" key="1">
    <citation type="journal article" date="2014" name="Int. J. Syst. Evol. Microbiol.">
        <title>Complete genome sequence of Corynebacterium casei LMG S-19264T (=DSM 44701T), isolated from a smear-ripened cheese.</title>
        <authorList>
            <consortium name="US DOE Joint Genome Institute (JGI-PGF)"/>
            <person name="Walter F."/>
            <person name="Albersmeier A."/>
            <person name="Kalinowski J."/>
            <person name="Ruckert C."/>
        </authorList>
    </citation>
    <scope>NUCLEOTIDE SEQUENCE</scope>
    <source>
        <strain evidence="7">JCM 12580</strain>
    </source>
</reference>
<evidence type="ECO:0000256" key="1">
    <source>
        <dbReference type="ARBA" id="ARBA00004141"/>
    </source>
</evidence>
<evidence type="ECO:0000256" key="2">
    <source>
        <dbReference type="ARBA" id="ARBA00022692"/>
    </source>
</evidence>
<name>A0A917Q2H8_9BACI</name>
<evidence type="ECO:0000313" key="8">
    <source>
        <dbReference type="Proteomes" id="UP000658382"/>
    </source>
</evidence>